<keyword evidence="2" id="KW-1185">Reference proteome</keyword>
<reference evidence="1" key="1">
    <citation type="journal article" date="2015" name="PeerJ">
        <title>First genomic representation of candidate bacterial phylum KSB3 points to enhanced environmental sensing as a trigger of wastewater bulking.</title>
        <authorList>
            <person name="Sekiguchi Y."/>
            <person name="Ohashi A."/>
            <person name="Parks D.H."/>
            <person name="Yamauchi T."/>
            <person name="Tyson G.W."/>
            <person name="Hugenholtz P."/>
        </authorList>
    </citation>
    <scope>NUCLEOTIDE SEQUENCE [LARGE SCALE GENOMIC DNA]</scope>
</reference>
<dbReference type="PANTHER" id="PTHR39638">
    <property type="entry name" value="YCF35"/>
    <property type="match status" value="1"/>
</dbReference>
<dbReference type="InterPro" id="IPR009666">
    <property type="entry name" value="Uncharacterised_Ycf35"/>
</dbReference>
<protein>
    <recommendedName>
        <fullName evidence="3">DUF1257 domain-containing protein</fullName>
    </recommendedName>
</protein>
<dbReference type="HOGENOM" id="CLU_145470_0_0_0"/>
<evidence type="ECO:0008006" key="3">
    <source>
        <dbReference type="Google" id="ProtNLM"/>
    </source>
</evidence>
<sequence length="128" mass="14926">MSHFSRIRTKMVEKEFLLQALKDEGFEYEVGEHLQAKGYAGKKADVEIRLKSKKLLSYDIGFKKSGDAYECVADWYGVKGIDHKEFISKLQQRYAYHATRAKLAEQGFDLVEETHEGNRIHLRLRRMA</sequence>
<dbReference type="AlphaFoldDB" id="A0A081BMJ9"/>
<dbReference type="PANTHER" id="PTHR39638:SF2">
    <property type="entry name" value="YCF35"/>
    <property type="match status" value="1"/>
</dbReference>
<gene>
    <name evidence="1" type="ORF">U14_02860</name>
</gene>
<dbReference type="Proteomes" id="UP000030700">
    <property type="component" value="Unassembled WGS sequence"/>
</dbReference>
<name>A0A081BMJ9_9BACT</name>
<organism evidence="1">
    <name type="scientific">Candidatus Moduliflexus flocculans</name>
    <dbReference type="NCBI Taxonomy" id="1499966"/>
    <lineage>
        <taxon>Bacteria</taxon>
        <taxon>Candidatus Moduliflexota</taxon>
        <taxon>Candidatus Moduliflexia</taxon>
        <taxon>Candidatus Moduliflexales</taxon>
        <taxon>Candidatus Moduliflexaceae</taxon>
    </lineage>
</organism>
<accession>A0A081BMJ9</accession>
<dbReference type="Pfam" id="PF06868">
    <property type="entry name" value="DUF1257"/>
    <property type="match status" value="1"/>
</dbReference>
<dbReference type="STRING" id="1499966.U14_02860"/>
<evidence type="ECO:0000313" key="2">
    <source>
        <dbReference type="Proteomes" id="UP000030700"/>
    </source>
</evidence>
<dbReference type="EMBL" id="DF820457">
    <property type="protein sequence ID" value="GAK51615.1"/>
    <property type="molecule type" value="Genomic_DNA"/>
</dbReference>
<proteinExistence type="predicted"/>
<evidence type="ECO:0000313" key="1">
    <source>
        <dbReference type="EMBL" id="GAK51615.1"/>
    </source>
</evidence>